<dbReference type="EMBL" id="CASHTH010004428">
    <property type="protein sequence ID" value="CAI8057195.1"/>
    <property type="molecule type" value="Genomic_DNA"/>
</dbReference>
<dbReference type="Proteomes" id="UP001174909">
    <property type="component" value="Unassembled WGS sequence"/>
</dbReference>
<accession>A0AA35TZ53</accession>
<keyword evidence="2" id="KW-1185">Reference proteome</keyword>
<dbReference type="AlphaFoldDB" id="A0AA35TZ53"/>
<evidence type="ECO:0000313" key="1">
    <source>
        <dbReference type="EMBL" id="CAI8057195.1"/>
    </source>
</evidence>
<reference evidence="1" key="1">
    <citation type="submission" date="2023-03" db="EMBL/GenBank/DDBJ databases">
        <authorList>
            <person name="Steffen K."/>
            <person name="Cardenas P."/>
        </authorList>
    </citation>
    <scope>NUCLEOTIDE SEQUENCE</scope>
</reference>
<organism evidence="1 2">
    <name type="scientific">Geodia barretti</name>
    <name type="common">Barrett's horny sponge</name>
    <dbReference type="NCBI Taxonomy" id="519541"/>
    <lineage>
        <taxon>Eukaryota</taxon>
        <taxon>Metazoa</taxon>
        <taxon>Porifera</taxon>
        <taxon>Demospongiae</taxon>
        <taxon>Heteroscleromorpha</taxon>
        <taxon>Tetractinellida</taxon>
        <taxon>Astrophorina</taxon>
        <taxon>Geodiidae</taxon>
        <taxon>Geodia</taxon>
    </lineage>
</organism>
<proteinExistence type="predicted"/>
<evidence type="ECO:0000313" key="2">
    <source>
        <dbReference type="Proteomes" id="UP001174909"/>
    </source>
</evidence>
<gene>
    <name evidence="1" type="ORF">GBAR_LOCUS31157</name>
</gene>
<name>A0AA35TZ53_GEOBA</name>
<sequence length="124" mass="13189">MIYGAITNSWRNQLDDADLGDLIATARDRGAGHVELRQTCLGLAESGEGHDWRPNLDTLAEIVVRFPELTFDLAVALPCITTDIDAQGGLFQSQLEAARLVGGGSPHLRTVDPGASDTPMGVFG</sequence>
<comment type="caution">
    <text evidence="1">The sequence shown here is derived from an EMBL/GenBank/DDBJ whole genome shotgun (WGS) entry which is preliminary data.</text>
</comment>
<protein>
    <submittedName>
        <fullName evidence="1">Uncharacterized protein</fullName>
    </submittedName>
</protein>